<sequence length="60" mass="7146">MTIFHDQTETIETTEIIINNSDNFAYVKLIEVEKDSEKEKEDKLLQHLFDTYDAYSEKCK</sequence>
<gene>
    <name evidence="1" type="ORF">Glove_390g22</name>
</gene>
<protein>
    <submittedName>
        <fullName evidence="1">Uncharacterized protein</fullName>
    </submittedName>
</protein>
<reference evidence="1 2" key="1">
    <citation type="submission" date="2018-08" db="EMBL/GenBank/DDBJ databases">
        <title>Genome and evolution of the arbuscular mycorrhizal fungus Diversispora epigaea (formerly Glomus versiforme) and its bacterial endosymbionts.</title>
        <authorList>
            <person name="Sun X."/>
            <person name="Fei Z."/>
            <person name="Harrison M."/>
        </authorList>
    </citation>
    <scope>NUCLEOTIDE SEQUENCE [LARGE SCALE GENOMIC DNA]</scope>
    <source>
        <strain evidence="1 2">IT104</strain>
    </source>
</reference>
<keyword evidence="2" id="KW-1185">Reference proteome</keyword>
<dbReference type="AlphaFoldDB" id="A0A397H6Q2"/>
<name>A0A397H6Q2_9GLOM</name>
<accession>A0A397H6Q2</accession>
<dbReference type="Proteomes" id="UP000266861">
    <property type="component" value="Unassembled WGS sequence"/>
</dbReference>
<comment type="caution">
    <text evidence="1">The sequence shown here is derived from an EMBL/GenBank/DDBJ whole genome shotgun (WGS) entry which is preliminary data.</text>
</comment>
<evidence type="ECO:0000313" key="2">
    <source>
        <dbReference type="Proteomes" id="UP000266861"/>
    </source>
</evidence>
<dbReference type="EMBL" id="PQFF01000348">
    <property type="protein sequence ID" value="RHZ57336.1"/>
    <property type="molecule type" value="Genomic_DNA"/>
</dbReference>
<proteinExistence type="predicted"/>
<evidence type="ECO:0000313" key="1">
    <source>
        <dbReference type="EMBL" id="RHZ57336.1"/>
    </source>
</evidence>
<organism evidence="1 2">
    <name type="scientific">Diversispora epigaea</name>
    <dbReference type="NCBI Taxonomy" id="1348612"/>
    <lineage>
        <taxon>Eukaryota</taxon>
        <taxon>Fungi</taxon>
        <taxon>Fungi incertae sedis</taxon>
        <taxon>Mucoromycota</taxon>
        <taxon>Glomeromycotina</taxon>
        <taxon>Glomeromycetes</taxon>
        <taxon>Diversisporales</taxon>
        <taxon>Diversisporaceae</taxon>
        <taxon>Diversispora</taxon>
    </lineage>
</organism>